<keyword evidence="1" id="KW-0802">TPR repeat</keyword>
<name>A0A521G2W1_9BACT</name>
<keyword evidence="3" id="KW-0812">Transmembrane</keyword>
<proteinExistence type="predicted"/>
<feature type="transmembrane region" description="Helical" evidence="3">
    <location>
        <begin position="58"/>
        <end position="83"/>
    </location>
</feature>
<dbReference type="PROSITE" id="PS50005">
    <property type="entry name" value="TPR"/>
    <property type="match status" value="2"/>
</dbReference>
<dbReference type="Proteomes" id="UP000316238">
    <property type="component" value="Unassembled WGS sequence"/>
</dbReference>
<dbReference type="Pfam" id="PF13414">
    <property type="entry name" value="TPR_11"/>
    <property type="match status" value="1"/>
</dbReference>
<dbReference type="SUPFAM" id="SSF48452">
    <property type="entry name" value="TPR-like"/>
    <property type="match status" value="1"/>
</dbReference>
<keyword evidence="3" id="KW-0472">Membrane</keyword>
<protein>
    <submittedName>
        <fullName evidence="4">TPR repeat-containing protein</fullName>
    </submittedName>
</protein>
<evidence type="ECO:0000256" key="3">
    <source>
        <dbReference type="SAM" id="Phobius"/>
    </source>
</evidence>
<gene>
    <name evidence="4" type="ORF">CDV28_10713</name>
</gene>
<evidence type="ECO:0000256" key="2">
    <source>
        <dbReference type="SAM" id="Coils"/>
    </source>
</evidence>
<keyword evidence="5" id="KW-1185">Reference proteome</keyword>
<dbReference type="PANTHER" id="PTHR12558:SF13">
    <property type="entry name" value="CELL DIVISION CYCLE PROTEIN 27 HOMOLOG"/>
    <property type="match status" value="1"/>
</dbReference>
<evidence type="ECO:0000313" key="4">
    <source>
        <dbReference type="EMBL" id="TAA75366.1"/>
    </source>
</evidence>
<sequence>MDITGFSKVAQYLTHPLALVGFVLMLVFGMHKEIVKSGLLPQVSKKDGSEILKLILRYGFWLGLVLVLAGFLLQFSGIGLSAWNSYMEKEKIVSVDAGKTAERLFAQLDVKDRQIADKNQQLKALTEAITALSKTGAPVKSINEALQELEQGNTTQAQAIFAEVLRSKEAEGQKANKEAAAAARHLGALAYMNDTKAALAAYQKAVQLDPDNAAGWTWLGHLFCRTGELAQAEEAYRKVLALAEAHQNQDEQAAALGKLGIV</sequence>
<feature type="repeat" description="TPR" evidence="1">
    <location>
        <begin position="213"/>
        <end position="246"/>
    </location>
</feature>
<dbReference type="Gene3D" id="1.25.40.10">
    <property type="entry name" value="Tetratricopeptide repeat domain"/>
    <property type="match status" value="1"/>
</dbReference>
<organism evidence="4 5">
    <name type="scientific">Candidatus Electronema aureum</name>
    <dbReference type="NCBI Taxonomy" id="2005002"/>
    <lineage>
        <taxon>Bacteria</taxon>
        <taxon>Pseudomonadati</taxon>
        <taxon>Thermodesulfobacteriota</taxon>
        <taxon>Desulfobulbia</taxon>
        <taxon>Desulfobulbales</taxon>
        <taxon>Desulfobulbaceae</taxon>
        <taxon>Candidatus Electronema</taxon>
    </lineage>
</organism>
<dbReference type="InterPro" id="IPR011990">
    <property type="entry name" value="TPR-like_helical_dom_sf"/>
</dbReference>
<feature type="repeat" description="TPR" evidence="1">
    <location>
        <begin position="180"/>
        <end position="212"/>
    </location>
</feature>
<dbReference type="InterPro" id="IPR019734">
    <property type="entry name" value="TPR_rpt"/>
</dbReference>
<accession>A0A521G2W1</accession>
<dbReference type="EMBL" id="NQJD01000007">
    <property type="protein sequence ID" value="TAA75366.1"/>
    <property type="molecule type" value="Genomic_DNA"/>
</dbReference>
<dbReference type="SMART" id="SM00028">
    <property type="entry name" value="TPR"/>
    <property type="match status" value="2"/>
</dbReference>
<keyword evidence="3" id="KW-1133">Transmembrane helix</keyword>
<evidence type="ECO:0000313" key="5">
    <source>
        <dbReference type="Proteomes" id="UP000316238"/>
    </source>
</evidence>
<dbReference type="PANTHER" id="PTHR12558">
    <property type="entry name" value="CELL DIVISION CYCLE 16,23,27"/>
    <property type="match status" value="1"/>
</dbReference>
<feature type="transmembrane region" description="Helical" evidence="3">
    <location>
        <begin position="12"/>
        <end position="31"/>
    </location>
</feature>
<comment type="caution">
    <text evidence="4">The sequence shown here is derived from an EMBL/GenBank/DDBJ whole genome shotgun (WGS) entry which is preliminary data.</text>
</comment>
<dbReference type="AlphaFoldDB" id="A0A521G2W1"/>
<feature type="coiled-coil region" evidence="2">
    <location>
        <begin position="108"/>
        <end position="135"/>
    </location>
</feature>
<reference evidence="4" key="1">
    <citation type="submission" date="2017-07" db="EMBL/GenBank/DDBJ databases">
        <title>The cable genome - Insights into the physiology and evolution of filamentous bacteria capable of sulfide oxidation via long distance electron transfer.</title>
        <authorList>
            <person name="Thorup C."/>
            <person name="Bjerg J.T."/>
            <person name="Schreiber L."/>
            <person name="Nielsen L.P."/>
            <person name="Kjeldsen K.U."/>
            <person name="Boesen T."/>
            <person name="Boggild A."/>
            <person name="Meysman F."/>
            <person name="Geelhoed J."/>
            <person name="Schramm A."/>
        </authorList>
    </citation>
    <scope>NUCLEOTIDE SEQUENCE [LARGE SCALE GENOMIC DNA]</scope>
    <source>
        <strain evidence="4">GS</strain>
    </source>
</reference>
<keyword evidence="2" id="KW-0175">Coiled coil</keyword>
<evidence type="ECO:0000256" key="1">
    <source>
        <dbReference type="PROSITE-ProRule" id="PRU00339"/>
    </source>
</evidence>